<dbReference type="Proteomes" id="UP000494040">
    <property type="component" value="Unassembled WGS sequence"/>
</dbReference>
<evidence type="ECO:0000259" key="6">
    <source>
        <dbReference type="Pfam" id="PF13870"/>
    </source>
</evidence>
<organism evidence="7 8">
    <name type="scientific">Cimex lectularius</name>
    <name type="common">Bed bug</name>
    <name type="synonym">Acanthia lectularia</name>
    <dbReference type="NCBI Taxonomy" id="79782"/>
    <lineage>
        <taxon>Eukaryota</taxon>
        <taxon>Metazoa</taxon>
        <taxon>Ecdysozoa</taxon>
        <taxon>Arthropoda</taxon>
        <taxon>Hexapoda</taxon>
        <taxon>Insecta</taxon>
        <taxon>Pterygota</taxon>
        <taxon>Neoptera</taxon>
        <taxon>Paraneoptera</taxon>
        <taxon>Hemiptera</taxon>
        <taxon>Heteroptera</taxon>
        <taxon>Panheteroptera</taxon>
        <taxon>Cimicomorpha</taxon>
        <taxon>Cimicidae</taxon>
        <taxon>Cimex</taxon>
    </lineage>
</organism>
<dbReference type="GO" id="GO:0060271">
    <property type="term" value="P:cilium assembly"/>
    <property type="evidence" value="ECO:0007669"/>
    <property type="project" value="TreeGrafter"/>
</dbReference>
<comment type="subcellular location">
    <subcellularLocation>
        <location evidence="1">Cell projection</location>
        <location evidence="1">Cilium</location>
    </subcellularLocation>
</comment>
<dbReference type="PANTHER" id="PTHR15654">
    <property type="entry name" value="COILED-COIL DOMAIN-CONTAINING PROTEIN 113-RELATED"/>
    <property type="match status" value="1"/>
</dbReference>
<protein>
    <recommendedName>
        <fullName evidence="6">CCDC113/CCDC96 coiled-coil domain-containing protein</fullName>
    </recommendedName>
</protein>
<dbReference type="GO" id="GO:0005930">
    <property type="term" value="C:axoneme"/>
    <property type="evidence" value="ECO:0007669"/>
    <property type="project" value="TreeGrafter"/>
</dbReference>
<dbReference type="PANTHER" id="PTHR15654:SF1">
    <property type="entry name" value="COILED-COIL DOMAIN-CONTAINING PROTEIN 96"/>
    <property type="match status" value="1"/>
</dbReference>
<evidence type="ECO:0000256" key="1">
    <source>
        <dbReference type="ARBA" id="ARBA00004138"/>
    </source>
</evidence>
<dbReference type="InterPro" id="IPR025254">
    <property type="entry name" value="CCDC113/CCDC96_CC"/>
</dbReference>
<accession>A0A8I6RDL1</accession>
<evidence type="ECO:0000256" key="4">
    <source>
        <dbReference type="SAM" id="Coils"/>
    </source>
</evidence>
<feature type="coiled-coil region" evidence="4">
    <location>
        <begin position="560"/>
        <end position="601"/>
    </location>
</feature>
<dbReference type="EnsemblMetazoa" id="XM_014387839.2">
    <property type="protein sequence ID" value="XP_014243325.1"/>
    <property type="gene ID" value="LOC106663182"/>
</dbReference>
<dbReference type="Pfam" id="PF13870">
    <property type="entry name" value="CCDC113_CCDC96_CC"/>
    <property type="match status" value="1"/>
</dbReference>
<proteinExistence type="predicted"/>
<name>A0A8I6RDL1_CIMLE</name>
<evidence type="ECO:0000256" key="5">
    <source>
        <dbReference type="SAM" id="MobiDB-lite"/>
    </source>
</evidence>
<feature type="region of interest" description="Disordered" evidence="5">
    <location>
        <begin position="1"/>
        <end position="100"/>
    </location>
</feature>
<keyword evidence="8" id="KW-1185">Reference proteome</keyword>
<sequence>MAGLQNAEDMSVPSSEMIDLNAPSQGQMTDFQGDALDQDTLSDEIAGTVGGASPSASIYDFLGIQEDGSEVSEIPNESPSLQREKQSGELEEEEEEEQFLDEKADIKEDVVEEELRVVEGEEEGAVEHKAEEYTYIDVFELNATGEEILVKKLVPKIKEEVFIKKKMVPITVKFNRIGDGDEVIEEEETVEEEMSFRITRTTILIKELNEKGEEVLVEKVIEKEVLIEEKPKKFKKVYVTKTLPNGEEVEEEIEVPEEEEIAIRKSSEISRKTVPEEHQEFLEEEGMWEYQDYIHEFIDEQGEAHYTTGVRRVWMQKHKEIPMNLLIAEEKQFKMELLEELRTVRKKLKLCRQKNKFLGKKLCQYYKLKRKNLRDERQRLSPETEELLRRQYHRRLLEYNEIRQFLLSERELRNSILDNADSVTTQLKTELDSRIESFFERQREIIKKIDPKVSKIVLRNVDFEQIVNQQFKMDQLLSKVRHNYVRKMNQFTELKQKHALRKRTKPSNREDDVDIVTYEQLKVATRNLQDKLDIKESYILSLKEKLVHAVQTLAHVRFKNEAIDQNLDQIKKEIVESKRELVELRNECVKIREKRSKVMEKVKQEWEKFGIMKFPIIIRDYFELMDEKAFLTEEIVKVKNMLDNQKVFLDKYKEKYYKNKKGKQK</sequence>
<dbReference type="GeneID" id="106663182"/>
<keyword evidence="2 4" id="KW-0175">Coiled coil</keyword>
<evidence type="ECO:0000313" key="7">
    <source>
        <dbReference type="EnsemblMetazoa" id="XP_014243318.1"/>
    </source>
</evidence>
<dbReference type="OrthoDB" id="6640567at2759"/>
<dbReference type="GO" id="GO:0036064">
    <property type="term" value="C:ciliary basal body"/>
    <property type="evidence" value="ECO:0007669"/>
    <property type="project" value="TreeGrafter"/>
</dbReference>
<dbReference type="RefSeq" id="XP_014243318.1">
    <property type="nucleotide sequence ID" value="XM_014387832.2"/>
</dbReference>
<feature type="compositionally biased region" description="Acidic residues" evidence="5">
    <location>
        <begin position="89"/>
        <end position="99"/>
    </location>
</feature>
<reference evidence="7" key="1">
    <citation type="submission" date="2022-01" db="UniProtKB">
        <authorList>
            <consortium name="EnsemblMetazoa"/>
        </authorList>
    </citation>
    <scope>IDENTIFICATION</scope>
</reference>
<evidence type="ECO:0000313" key="8">
    <source>
        <dbReference type="Proteomes" id="UP000494040"/>
    </source>
</evidence>
<dbReference type="AlphaFoldDB" id="A0A8I6RDL1"/>
<evidence type="ECO:0000256" key="3">
    <source>
        <dbReference type="ARBA" id="ARBA00023273"/>
    </source>
</evidence>
<evidence type="ECO:0000256" key="2">
    <source>
        <dbReference type="ARBA" id="ARBA00023054"/>
    </source>
</evidence>
<dbReference type="EnsemblMetazoa" id="XM_014387832.2">
    <property type="protein sequence ID" value="XP_014243318.1"/>
    <property type="gene ID" value="LOC106663182"/>
</dbReference>
<dbReference type="InterPro" id="IPR051885">
    <property type="entry name" value="CC_CF"/>
</dbReference>
<dbReference type="KEGG" id="clec:106663182"/>
<dbReference type="RefSeq" id="XP_014243325.1">
    <property type="nucleotide sequence ID" value="XM_014387839.2"/>
</dbReference>
<keyword evidence="3" id="KW-0966">Cell projection</keyword>
<feature type="domain" description="CCDC113/CCDC96 coiled-coil" evidence="6">
    <location>
        <begin position="472"/>
        <end position="643"/>
    </location>
</feature>